<keyword evidence="7" id="KW-1185">Reference proteome</keyword>
<evidence type="ECO:0000256" key="4">
    <source>
        <dbReference type="ARBA" id="ARBA00048462"/>
    </source>
</evidence>
<sequence>MGKTVFLFPGQGSQFAGMGKQLYDKYSMVSKIYEEASDALGYDLAALSFGADENKLSNTEYTQPALLTLSYSMFRVYMQEIGNEPDYMAGHSLGEYTALACSGAIPFVKAVTMVSHRGKIMQKAVPHGEGSMLVVRGISYSYLNHLCNLSGVMGKRGAEIACYNSSEQFVVSGDTNSISCMERQIKQAGGESISLRVSAPFHCHLMNRAALDLNQELKKHTYHYLQYPIVSNVTSKPYKSENDIIPLLTKQMTSTIKWYDSMLFLLAQGVDQFIELGPGQVLGRLMKQISKQSPAYLIEHIDNYKPKEPEESEKLQVYVQIIDACLANAVSTENINLDDDYTNFVFPPYEKLKRMKDEADKETGSNLRQRGIESIELLKAILFFKKVNVLEVESRLAPIQRSLSQL</sequence>
<evidence type="ECO:0000256" key="1">
    <source>
        <dbReference type="ARBA" id="ARBA00013258"/>
    </source>
</evidence>
<protein>
    <recommendedName>
        <fullName evidence="1">[acyl-carrier-protein] S-malonyltransferase</fullName>
        <ecNumber evidence="1">2.3.1.39</ecNumber>
    </recommendedName>
</protein>
<evidence type="ECO:0000313" key="7">
    <source>
        <dbReference type="Proteomes" id="UP000199050"/>
    </source>
</evidence>
<evidence type="ECO:0000313" key="6">
    <source>
        <dbReference type="EMBL" id="SDH78337.1"/>
    </source>
</evidence>
<dbReference type="GO" id="GO:0006633">
    <property type="term" value="P:fatty acid biosynthetic process"/>
    <property type="evidence" value="ECO:0007669"/>
    <property type="project" value="TreeGrafter"/>
</dbReference>
<evidence type="ECO:0000259" key="5">
    <source>
        <dbReference type="SMART" id="SM00827"/>
    </source>
</evidence>
<accession>A0A1G8F8B0</accession>
<dbReference type="Proteomes" id="UP000199050">
    <property type="component" value="Unassembled WGS sequence"/>
</dbReference>
<keyword evidence="3" id="KW-0012">Acyltransferase</keyword>
<dbReference type="InterPro" id="IPR016035">
    <property type="entry name" value="Acyl_Trfase/lysoPLipase"/>
</dbReference>
<dbReference type="EC" id="2.3.1.39" evidence="1"/>
<dbReference type="Pfam" id="PF00698">
    <property type="entry name" value="Acyl_transf_1"/>
    <property type="match status" value="1"/>
</dbReference>
<comment type="catalytic activity">
    <reaction evidence="4">
        <text>holo-[ACP] + malonyl-CoA = malonyl-[ACP] + CoA</text>
        <dbReference type="Rhea" id="RHEA:41792"/>
        <dbReference type="Rhea" id="RHEA-COMP:9623"/>
        <dbReference type="Rhea" id="RHEA-COMP:9685"/>
        <dbReference type="ChEBI" id="CHEBI:57287"/>
        <dbReference type="ChEBI" id="CHEBI:57384"/>
        <dbReference type="ChEBI" id="CHEBI:64479"/>
        <dbReference type="ChEBI" id="CHEBI:78449"/>
        <dbReference type="EC" id="2.3.1.39"/>
    </reaction>
</comment>
<gene>
    <name evidence="6" type="ORF">SAMN05216192_101164</name>
</gene>
<feature type="domain" description="Malonyl-CoA:ACP transacylase (MAT)" evidence="5">
    <location>
        <begin position="7"/>
        <end position="329"/>
    </location>
</feature>
<dbReference type="InterPro" id="IPR004410">
    <property type="entry name" value="Malonyl_CoA-ACP_transAc_FabD"/>
</dbReference>
<name>A0A1G8F8B0_9BACL</name>
<dbReference type="SUPFAM" id="SSF55048">
    <property type="entry name" value="Probable ACP-binding domain of malonyl-CoA ACP transacylase"/>
    <property type="match status" value="1"/>
</dbReference>
<dbReference type="SMART" id="SM00827">
    <property type="entry name" value="PKS_AT"/>
    <property type="match status" value="1"/>
</dbReference>
<dbReference type="InterPro" id="IPR050858">
    <property type="entry name" value="Mal-CoA-ACP_Trans/PKS_FabD"/>
</dbReference>
<dbReference type="RefSeq" id="WP_090711240.1">
    <property type="nucleotide sequence ID" value="NZ_CBCSKY010000053.1"/>
</dbReference>
<dbReference type="STRING" id="1174501.SAMN05216192_101164"/>
<organism evidence="6 7">
    <name type="scientific">Paenibacillus typhae</name>
    <dbReference type="NCBI Taxonomy" id="1174501"/>
    <lineage>
        <taxon>Bacteria</taxon>
        <taxon>Bacillati</taxon>
        <taxon>Bacillota</taxon>
        <taxon>Bacilli</taxon>
        <taxon>Bacillales</taxon>
        <taxon>Paenibacillaceae</taxon>
        <taxon>Paenibacillus</taxon>
    </lineage>
</organism>
<keyword evidence="2 6" id="KW-0808">Transferase</keyword>
<dbReference type="InterPro" id="IPR014043">
    <property type="entry name" value="Acyl_transferase_dom"/>
</dbReference>
<dbReference type="Gene3D" id="3.30.70.250">
    <property type="entry name" value="Malonyl-CoA ACP transacylase, ACP-binding"/>
    <property type="match status" value="1"/>
</dbReference>
<dbReference type="NCBIfam" id="TIGR00128">
    <property type="entry name" value="fabD"/>
    <property type="match status" value="1"/>
</dbReference>
<dbReference type="Gene3D" id="3.40.366.10">
    <property type="entry name" value="Malonyl-Coenzyme A Acyl Carrier Protein, domain 2"/>
    <property type="match status" value="1"/>
</dbReference>
<evidence type="ECO:0000256" key="2">
    <source>
        <dbReference type="ARBA" id="ARBA00022679"/>
    </source>
</evidence>
<dbReference type="InterPro" id="IPR016036">
    <property type="entry name" value="Malonyl_transacylase_ACP-bd"/>
</dbReference>
<proteinExistence type="predicted"/>
<dbReference type="AlphaFoldDB" id="A0A1G8F8B0"/>
<dbReference type="SUPFAM" id="SSF52151">
    <property type="entry name" value="FabD/lysophospholipase-like"/>
    <property type="match status" value="1"/>
</dbReference>
<dbReference type="PANTHER" id="PTHR42681:SF1">
    <property type="entry name" value="MALONYL-COA-ACYL CARRIER PROTEIN TRANSACYLASE, MITOCHONDRIAL"/>
    <property type="match status" value="1"/>
</dbReference>
<dbReference type="OrthoDB" id="9805460at2"/>
<dbReference type="InterPro" id="IPR001227">
    <property type="entry name" value="Ac_transferase_dom_sf"/>
</dbReference>
<dbReference type="PANTHER" id="PTHR42681">
    <property type="entry name" value="MALONYL-COA-ACYL CARRIER PROTEIN TRANSACYLASE, MITOCHONDRIAL"/>
    <property type="match status" value="1"/>
</dbReference>
<dbReference type="EMBL" id="FNDX01000001">
    <property type="protein sequence ID" value="SDH78337.1"/>
    <property type="molecule type" value="Genomic_DNA"/>
</dbReference>
<reference evidence="7" key="1">
    <citation type="submission" date="2016-10" db="EMBL/GenBank/DDBJ databases">
        <authorList>
            <person name="Varghese N."/>
            <person name="Submissions S."/>
        </authorList>
    </citation>
    <scope>NUCLEOTIDE SEQUENCE [LARGE SCALE GENOMIC DNA]</scope>
    <source>
        <strain evidence="7">CGMCC 1.11012</strain>
    </source>
</reference>
<evidence type="ECO:0000256" key="3">
    <source>
        <dbReference type="ARBA" id="ARBA00023315"/>
    </source>
</evidence>
<dbReference type="GO" id="GO:0004314">
    <property type="term" value="F:[acyl-carrier-protein] S-malonyltransferase activity"/>
    <property type="evidence" value="ECO:0007669"/>
    <property type="project" value="UniProtKB-EC"/>
</dbReference>